<dbReference type="CDD" id="cd01670">
    <property type="entry name" value="Death"/>
    <property type="match status" value="1"/>
</dbReference>
<dbReference type="Proteomes" id="UP000242188">
    <property type="component" value="Unassembled WGS sequence"/>
</dbReference>
<proteinExistence type="predicted"/>
<organism evidence="1 2">
    <name type="scientific">Mizuhopecten yessoensis</name>
    <name type="common">Japanese scallop</name>
    <name type="synonym">Patinopecten yessoensis</name>
    <dbReference type="NCBI Taxonomy" id="6573"/>
    <lineage>
        <taxon>Eukaryota</taxon>
        <taxon>Metazoa</taxon>
        <taxon>Spiralia</taxon>
        <taxon>Lophotrochozoa</taxon>
        <taxon>Mollusca</taxon>
        <taxon>Bivalvia</taxon>
        <taxon>Autobranchia</taxon>
        <taxon>Pteriomorphia</taxon>
        <taxon>Pectinida</taxon>
        <taxon>Pectinoidea</taxon>
        <taxon>Pectinidae</taxon>
        <taxon>Mizuhopecten</taxon>
    </lineage>
</organism>
<dbReference type="InterPro" id="IPR011029">
    <property type="entry name" value="DEATH-like_dom_sf"/>
</dbReference>
<evidence type="ECO:0008006" key="3">
    <source>
        <dbReference type="Google" id="ProtNLM"/>
    </source>
</evidence>
<dbReference type="OrthoDB" id="6093161at2759"/>
<sequence>MMDHARLLPSREWCRELITRNSIRKKRSNALPFKNSIEIAATIGRTNQWSRGSTRSSTKSVRSSIQYRSIFDDVPILSHQSLLALSSSINIQVAQVLGSQLGLSYEDILDIKSINQPPVVTIFEILWEWRGKVATPDQVEQLVKSFSEINQTYFADVIMKVNREKRGLTRNDFQ</sequence>
<evidence type="ECO:0000313" key="2">
    <source>
        <dbReference type="Proteomes" id="UP000242188"/>
    </source>
</evidence>
<dbReference type="EMBL" id="NEDP02005571">
    <property type="protein sequence ID" value="OWF38214.1"/>
    <property type="molecule type" value="Genomic_DNA"/>
</dbReference>
<evidence type="ECO:0000313" key="1">
    <source>
        <dbReference type="EMBL" id="OWF38214.1"/>
    </source>
</evidence>
<name>A0A210PP37_MIZYE</name>
<comment type="caution">
    <text evidence="1">The sequence shown here is derived from an EMBL/GenBank/DDBJ whole genome shotgun (WGS) entry which is preliminary data.</text>
</comment>
<gene>
    <name evidence="1" type="ORF">KP79_PYT19425</name>
</gene>
<dbReference type="AlphaFoldDB" id="A0A210PP37"/>
<keyword evidence="2" id="KW-1185">Reference proteome</keyword>
<protein>
    <recommendedName>
        <fullName evidence="3">Death domain-containing protein</fullName>
    </recommendedName>
</protein>
<dbReference type="Gene3D" id="1.10.533.10">
    <property type="entry name" value="Death Domain, Fas"/>
    <property type="match status" value="1"/>
</dbReference>
<accession>A0A210PP37</accession>
<reference evidence="1 2" key="1">
    <citation type="journal article" date="2017" name="Nat. Ecol. Evol.">
        <title>Scallop genome provides insights into evolution of bilaterian karyotype and development.</title>
        <authorList>
            <person name="Wang S."/>
            <person name="Zhang J."/>
            <person name="Jiao W."/>
            <person name="Li J."/>
            <person name="Xun X."/>
            <person name="Sun Y."/>
            <person name="Guo X."/>
            <person name="Huan P."/>
            <person name="Dong B."/>
            <person name="Zhang L."/>
            <person name="Hu X."/>
            <person name="Sun X."/>
            <person name="Wang J."/>
            <person name="Zhao C."/>
            <person name="Wang Y."/>
            <person name="Wang D."/>
            <person name="Huang X."/>
            <person name="Wang R."/>
            <person name="Lv J."/>
            <person name="Li Y."/>
            <person name="Zhang Z."/>
            <person name="Liu B."/>
            <person name="Lu W."/>
            <person name="Hui Y."/>
            <person name="Liang J."/>
            <person name="Zhou Z."/>
            <person name="Hou R."/>
            <person name="Li X."/>
            <person name="Liu Y."/>
            <person name="Li H."/>
            <person name="Ning X."/>
            <person name="Lin Y."/>
            <person name="Zhao L."/>
            <person name="Xing Q."/>
            <person name="Dou J."/>
            <person name="Li Y."/>
            <person name="Mao J."/>
            <person name="Guo H."/>
            <person name="Dou H."/>
            <person name="Li T."/>
            <person name="Mu C."/>
            <person name="Jiang W."/>
            <person name="Fu Q."/>
            <person name="Fu X."/>
            <person name="Miao Y."/>
            <person name="Liu J."/>
            <person name="Yu Q."/>
            <person name="Li R."/>
            <person name="Liao H."/>
            <person name="Li X."/>
            <person name="Kong Y."/>
            <person name="Jiang Z."/>
            <person name="Chourrout D."/>
            <person name="Li R."/>
            <person name="Bao Z."/>
        </authorList>
    </citation>
    <scope>NUCLEOTIDE SEQUENCE [LARGE SCALE GENOMIC DNA]</scope>
    <source>
        <strain evidence="1 2">PY_sf001</strain>
    </source>
</reference>